<name>A0AAV6Y1U6_9LAMI</name>
<dbReference type="GO" id="GO:0005886">
    <property type="term" value="C:plasma membrane"/>
    <property type="evidence" value="ECO:0007669"/>
    <property type="project" value="UniProtKB-SubCell"/>
</dbReference>
<keyword evidence="12" id="KW-1133">Transmembrane helix</keyword>
<dbReference type="InterPro" id="IPR012938">
    <property type="entry name" value="Glc/Sorbosone_DH"/>
</dbReference>
<keyword evidence="12" id="KW-0812">Transmembrane</keyword>
<dbReference type="Pfam" id="PF07995">
    <property type="entry name" value="GSDH"/>
    <property type="match status" value="1"/>
</dbReference>
<evidence type="ECO:0000256" key="7">
    <source>
        <dbReference type="ARBA" id="ARBA00023136"/>
    </source>
</evidence>
<feature type="signal peptide" evidence="13">
    <location>
        <begin position="1"/>
        <end position="24"/>
    </location>
</feature>
<evidence type="ECO:0000256" key="1">
    <source>
        <dbReference type="ARBA" id="ARBA00001931"/>
    </source>
</evidence>
<evidence type="ECO:0000256" key="9">
    <source>
        <dbReference type="ARBA" id="ARBA00023288"/>
    </source>
</evidence>
<evidence type="ECO:0000256" key="10">
    <source>
        <dbReference type="ARBA" id="ARBA00061483"/>
    </source>
</evidence>
<dbReference type="InterPro" id="IPR011042">
    <property type="entry name" value="6-blade_b-propeller_TolB-like"/>
</dbReference>
<dbReference type="Gene3D" id="2.120.10.30">
    <property type="entry name" value="TolB, C-terminal domain"/>
    <property type="match status" value="1"/>
</dbReference>
<evidence type="ECO:0000256" key="8">
    <source>
        <dbReference type="ARBA" id="ARBA00023180"/>
    </source>
</evidence>
<feature type="region of interest" description="Disordered" evidence="11">
    <location>
        <begin position="735"/>
        <end position="788"/>
    </location>
</feature>
<evidence type="ECO:0000256" key="11">
    <source>
        <dbReference type="SAM" id="MobiDB-lite"/>
    </source>
</evidence>
<protein>
    <recommendedName>
        <fullName evidence="14">Glucose/Sorbosone dehydrogenase domain-containing protein</fullName>
    </recommendedName>
</protein>
<feature type="compositionally biased region" description="Polar residues" evidence="11">
    <location>
        <begin position="745"/>
        <end position="763"/>
    </location>
</feature>
<evidence type="ECO:0000259" key="14">
    <source>
        <dbReference type="Pfam" id="PF07995"/>
    </source>
</evidence>
<dbReference type="PANTHER" id="PTHR19328">
    <property type="entry name" value="HEDGEHOG-INTERACTING PROTEIN"/>
    <property type="match status" value="1"/>
</dbReference>
<evidence type="ECO:0000256" key="5">
    <source>
        <dbReference type="ARBA" id="ARBA00022891"/>
    </source>
</evidence>
<evidence type="ECO:0000256" key="6">
    <source>
        <dbReference type="ARBA" id="ARBA00023002"/>
    </source>
</evidence>
<evidence type="ECO:0000256" key="12">
    <source>
        <dbReference type="SAM" id="Phobius"/>
    </source>
</evidence>
<sequence>MGSFHFMILLVFLMLIHFLDPYSAMPLCTDSRAPFTPKSPLQFCPYNYTTCCKDSDDLKLKKQFESMKIPDSACASLLKSILCAKCDPFSSELFRVDSISREVPVLCNSVIASNSTRSNQPSNDFCSEVWNTCRNIYMSSSPFTTQAAVQANSNSTKLTDLWKSLADFSDAFCGASDPGLPCYNGAPVTQTNNTATPDHPTGICLEKIGNGSYFNMVAHPDGSGRAFFSNQQGRIWLAMVPEEDSRGMLDLDEADPFLDLSDEAFFDTRFGLMGFAFHPNFIENGRFFVSFSCDKAKWPNCVGRCACNSDVDCDPSKLSRDGGVRPCQYQSVIAEFSVNGTASKPSLATSANPSEIRRIFTMGIPFASHQGAQIVFGPKDGYLYFMMGDGGGGDPYNLAQNKKSLIGKIMRFDVDNILSGNEVDELGLWGNYSIPKDNPYNEDKELEKEIWALGLRNPWRCSFDSARPSYFICSDAGQDQYEEVNLISKGGNYGWRVYEGPYVYTPPHSPGGNTSLDSIRPIFPVMGYHHSEVDSREGSASITGGYFYRSMTDPCLHGRYLFSDLYAGSIWAGIENPINSGNFTSSKIPFNCAHNSPLNCAFTPGISRPDMSMVFSFGEDNNKDVFILTNSGVYRIVRPSRCNYVCAKENASSVESRQGASSSRPISKASLFKGPYEILAGVFISVLCLFFSLPGRTRRETKLRSLDELQSGLRRSKRETRNGFNYRLYEMSESDSESMKAEKSNALSEHSNASYNADFSTDSQDSEEIINKQEMQVNQPTEHPEMVD</sequence>
<dbReference type="AlphaFoldDB" id="A0AAV6Y1U6"/>
<dbReference type="SUPFAM" id="SSF50952">
    <property type="entry name" value="Soluble quinoprotein glucose dehydrogenase"/>
    <property type="match status" value="1"/>
</dbReference>
<feature type="chain" id="PRO_5043596843" description="Glucose/Sorbosone dehydrogenase domain-containing protein" evidence="13">
    <location>
        <begin position="25"/>
        <end position="788"/>
    </location>
</feature>
<keyword evidence="16" id="KW-1185">Reference proteome</keyword>
<gene>
    <name evidence="15" type="ORF">BUALT_Bualt02G0147700</name>
</gene>
<dbReference type="InterPro" id="IPR011041">
    <property type="entry name" value="Quinoprot_gluc/sorb_DH_b-prop"/>
</dbReference>
<dbReference type="Proteomes" id="UP000826271">
    <property type="component" value="Unassembled WGS sequence"/>
</dbReference>
<dbReference type="GO" id="GO:0016491">
    <property type="term" value="F:oxidoreductase activity"/>
    <property type="evidence" value="ECO:0007669"/>
    <property type="project" value="UniProtKB-KW"/>
</dbReference>
<evidence type="ECO:0000256" key="3">
    <source>
        <dbReference type="ARBA" id="ARBA00022475"/>
    </source>
</evidence>
<keyword evidence="3" id="KW-1003">Cell membrane</keyword>
<organism evidence="15 16">
    <name type="scientific">Buddleja alternifolia</name>
    <dbReference type="NCBI Taxonomy" id="168488"/>
    <lineage>
        <taxon>Eukaryota</taxon>
        <taxon>Viridiplantae</taxon>
        <taxon>Streptophyta</taxon>
        <taxon>Embryophyta</taxon>
        <taxon>Tracheophyta</taxon>
        <taxon>Spermatophyta</taxon>
        <taxon>Magnoliopsida</taxon>
        <taxon>eudicotyledons</taxon>
        <taxon>Gunneridae</taxon>
        <taxon>Pentapetalae</taxon>
        <taxon>asterids</taxon>
        <taxon>lamiids</taxon>
        <taxon>Lamiales</taxon>
        <taxon>Scrophulariaceae</taxon>
        <taxon>Buddlejeae</taxon>
        <taxon>Buddleja</taxon>
    </lineage>
</organism>
<dbReference type="EMBL" id="WHWC01000002">
    <property type="protein sequence ID" value="KAG8388653.1"/>
    <property type="molecule type" value="Genomic_DNA"/>
</dbReference>
<keyword evidence="8" id="KW-0325">Glycoprotein</keyword>
<evidence type="ECO:0000256" key="4">
    <source>
        <dbReference type="ARBA" id="ARBA00022729"/>
    </source>
</evidence>
<comment type="subcellular location">
    <subcellularLocation>
        <location evidence="2">Cell membrane</location>
        <topology evidence="2">Lipid-anchor</topology>
    </subcellularLocation>
</comment>
<dbReference type="PANTHER" id="PTHR19328:SF13">
    <property type="entry name" value="HIPL1 PROTEIN"/>
    <property type="match status" value="1"/>
</dbReference>
<evidence type="ECO:0000256" key="2">
    <source>
        <dbReference type="ARBA" id="ARBA00004193"/>
    </source>
</evidence>
<comment type="similarity">
    <text evidence="10">Belongs to the PQQ oxidoreductase GdhB family.</text>
</comment>
<evidence type="ECO:0000313" key="15">
    <source>
        <dbReference type="EMBL" id="KAG8388653.1"/>
    </source>
</evidence>
<keyword evidence="7 12" id="KW-0472">Membrane</keyword>
<comment type="caution">
    <text evidence="15">The sequence shown here is derived from an EMBL/GenBank/DDBJ whole genome shotgun (WGS) entry which is preliminary data.</text>
</comment>
<keyword evidence="6" id="KW-0560">Oxidoreductase</keyword>
<reference evidence="15" key="1">
    <citation type="submission" date="2019-10" db="EMBL/GenBank/DDBJ databases">
        <authorList>
            <person name="Zhang R."/>
            <person name="Pan Y."/>
            <person name="Wang J."/>
            <person name="Ma R."/>
            <person name="Yu S."/>
        </authorList>
    </citation>
    <scope>NUCLEOTIDE SEQUENCE</scope>
    <source>
        <strain evidence="15">LA-IB0</strain>
        <tissue evidence="15">Leaf</tissue>
    </source>
</reference>
<comment type="cofactor">
    <cofactor evidence="1">
        <name>pyrroloquinoline quinone</name>
        <dbReference type="ChEBI" id="CHEBI:58442"/>
    </cofactor>
</comment>
<dbReference type="FunFam" id="2.120.10.30:FF:000067">
    <property type="entry name" value="HHIP-like 1"/>
    <property type="match status" value="1"/>
</dbReference>
<evidence type="ECO:0000256" key="13">
    <source>
        <dbReference type="SAM" id="SignalP"/>
    </source>
</evidence>
<accession>A0AAV6Y1U6</accession>
<keyword evidence="9" id="KW-0449">Lipoprotein</keyword>
<proteinExistence type="inferred from homology"/>
<keyword evidence="4 13" id="KW-0732">Signal</keyword>
<keyword evidence="5" id="KW-0634">PQQ</keyword>
<feature type="domain" description="Glucose/Sorbosone dehydrogenase" evidence="14">
    <location>
        <begin position="367"/>
        <end position="521"/>
    </location>
</feature>
<feature type="transmembrane region" description="Helical" evidence="12">
    <location>
        <begin position="674"/>
        <end position="693"/>
    </location>
</feature>
<evidence type="ECO:0000313" key="16">
    <source>
        <dbReference type="Proteomes" id="UP000826271"/>
    </source>
</evidence>